<accession>A0ABR1L1C1</accession>
<keyword evidence="7" id="KW-0378">Hydrolase</keyword>
<dbReference type="EMBL" id="JBBPHU010000001">
    <property type="protein sequence ID" value="KAK7524899.1"/>
    <property type="molecule type" value="Genomic_DNA"/>
</dbReference>
<keyword evidence="6" id="KW-0255">Endonuclease</keyword>
<dbReference type="EC" id="3.1.26.4" evidence="3"/>
<evidence type="ECO:0000256" key="4">
    <source>
        <dbReference type="ARBA" id="ARBA00022722"/>
    </source>
</evidence>
<dbReference type="InterPro" id="IPR012337">
    <property type="entry name" value="RNaseH-like_sf"/>
</dbReference>
<dbReference type="PROSITE" id="PS50879">
    <property type="entry name" value="RNASE_H_1"/>
    <property type="match status" value="1"/>
</dbReference>
<evidence type="ECO:0000259" key="8">
    <source>
        <dbReference type="PROSITE" id="PS50879"/>
    </source>
</evidence>
<evidence type="ECO:0000256" key="3">
    <source>
        <dbReference type="ARBA" id="ARBA00012180"/>
    </source>
</evidence>
<organism evidence="9 10">
    <name type="scientific">Phyllosticta citriasiana</name>
    <dbReference type="NCBI Taxonomy" id="595635"/>
    <lineage>
        <taxon>Eukaryota</taxon>
        <taxon>Fungi</taxon>
        <taxon>Dikarya</taxon>
        <taxon>Ascomycota</taxon>
        <taxon>Pezizomycotina</taxon>
        <taxon>Dothideomycetes</taxon>
        <taxon>Dothideomycetes incertae sedis</taxon>
        <taxon>Botryosphaeriales</taxon>
        <taxon>Phyllostictaceae</taxon>
        <taxon>Phyllosticta</taxon>
    </lineage>
</organism>
<comment type="catalytic activity">
    <reaction evidence="1">
        <text>Endonucleolytic cleavage to 5'-phosphomonoester.</text>
        <dbReference type="EC" id="3.1.26.4"/>
    </reaction>
</comment>
<evidence type="ECO:0000313" key="10">
    <source>
        <dbReference type="Proteomes" id="UP001363622"/>
    </source>
</evidence>
<feature type="domain" description="RNase H type-1" evidence="8">
    <location>
        <begin position="67"/>
        <end position="231"/>
    </location>
</feature>
<evidence type="ECO:0000256" key="5">
    <source>
        <dbReference type="ARBA" id="ARBA00022723"/>
    </source>
</evidence>
<dbReference type="PANTHER" id="PTHR10642:SF26">
    <property type="entry name" value="RIBONUCLEASE H1"/>
    <property type="match status" value="1"/>
</dbReference>
<dbReference type="InterPro" id="IPR050092">
    <property type="entry name" value="RNase_H"/>
</dbReference>
<evidence type="ECO:0000256" key="2">
    <source>
        <dbReference type="ARBA" id="ARBA00005300"/>
    </source>
</evidence>
<reference evidence="9 10" key="1">
    <citation type="submission" date="2024-04" db="EMBL/GenBank/DDBJ databases">
        <title>Phyllosticta paracitricarpa is synonymous to the EU quarantine fungus P. citricarpa based on phylogenomic analyses.</title>
        <authorList>
            <consortium name="Lawrence Berkeley National Laboratory"/>
            <person name="Van Ingen-Buijs V.A."/>
            <person name="Van Westerhoven A.C."/>
            <person name="Haridas S."/>
            <person name="Skiadas P."/>
            <person name="Martin F."/>
            <person name="Groenewald J.Z."/>
            <person name="Crous P.W."/>
            <person name="Seidl M.F."/>
        </authorList>
    </citation>
    <scope>NUCLEOTIDE SEQUENCE [LARGE SCALE GENOMIC DNA]</scope>
    <source>
        <strain evidence="9 10">CBS 123371</strain>
    </source>
</reference>
<keyword evidence="4" id="KW-0540">Nuclease</keyword>
<comment type="similarity">
    <text evidence="2">Belongs to the RNase H family.</text>
</comment>
<dbReference type="SUPFAM" id="SSF53098">
    <property type="entry name" value="Ribonuclease H-like"/>
    <property type="match status" value="1"/>
</dbReference>
<comment type="caution">
    <text evidence="9">The sequence shown here is derived from an EMBL/GenBank/DDBJ whole genome shotgun (WGS) entry which is preliminary data.</text>
</comment>
<dbReference type="InterPro" id="IPR002156">
    <property type="entry name" value="RNaseH_domain"/>
</dbReference>
<sequence>MLRKKAPGLQPQEELGVIGRKWLLCPFIQQHQIEEIIRMCEWCGEYFSLCCIHPFSGNNNQRDGHVCHHRSLVFTDGACLNNGKQDARAGCGVVVGTAEDQSYSLPLHDKAHVTSQRAELIAAYEGIARGMKHFRERKTHPMPVAQEKRTELVIATDSEYVVAGMTQWLPKWKAKGFKNASGKTPGNLDLFLKIDEKIKELEEPEDIVIGFWHVPRKYNVMADRLAKSAAEGAVEKPVAQA</sequence>
<dbReference type="PANTHER" id="PTHR10642">
    <property type="entry name" value="RIBONUCLEASE H1"/>
    <property type="match status" value="1"/>
</dbReference>
<gene>
    <name evidence="9" type="ORF">IWZ03DRAFT_36255</name>
</gene>
<evidence type="ECO:0000256" key="1">
    <source>
        <dbReference type="ARBA" id="ARBA00000077"/>
    </source>
</evidence>
<keyword evidence="5" id="KW-0479">Metal-binding</keyword>
<name>A0ABR1L1C1_9PEZI</name>
<evidence type="ECO:0000256" key="6">
    <source>
        <dbReference type="ARBA" id="ARBA00022759"/>
    </source>
</evidence>
<dbReference type="Gene3D" id="3.30.420.10">
    <property type="entry name" value="Ribonuclease H-like superfamily/Ribonuclease H"/>
    <property type="match status" value="1"/>
</dbReference>
<dbReference type="Pfam" id="PF00075">
    <property type="entry name" value="RNase_H"/>
    <property type="match status" value="1"/>
</dbReference>
<evidence type="ECO:0000256" key="7">
    <source>
        <dbReference type="ARBA" id="ARBA00022801"/>
    </source>
</evidence>
<dbReference type="CDD" id="cd13934">
    <property type="entry name" value="RNase_H_Dikarya_like"/>
    <property type="match status" value="1"/>
</dbReference>
<protein>
    <recommendedName>
        <fullName evidence="3">ribonuclease H</fullName>
        <ecNumber evidence="3">3.1.26.4</ecNumber>
    </recommendedName>
</protein>
<evidence type="ECO:0000313" key="9">
    <source>
        <dbReference type="EMBL" id="KAK7524899.1"/>
    </source>
</evidence>
<proteinExistence type="inferred from homology"/>
<dbReference type="InterPro" id="IPR036397">
    <property type="entry name" value="RNaseH_sf"/>
</dbReference>
<dbReference type="Proteomes" id="UP001363622">
    <property type="component" value="Unassembled WGS sequence"/>
</dbReference>
<keyword evidence="10" id="KW-1185">Reference proteome</keyword>